<name>A0A397W3E1_9GLOM</name>
<feature type="region of interest" description="Disordered" evidence="1">
    <location>
        <begin position="1"/>
        <end position="20"/>
    </location>
</feature>
<dbReference type="Proteomes" id="UP000266673">
    <property type="component" value="Unassembled WGS sequence"/>
</dbReference>
<dbReference type="AlphaFoldDB" id="A0A397W3E1"/>
<gene>
    <name evidence="2" type="ORF">C2G38_2158827</name>
</gene>
<sequence>MDHIEETSQSRINAKSNIRPGIIDKNLKHACKAKEKDKNLNMTKKQEEYGQTTLNYKCEAWIKGNSKKRQSSIDFIATRPKE</sequence>
<evidence type="ECO:0000313" key="3">
    <source>
        <dbReference type="Proteomes" id="UP000266673"/>
    </source>
</evidence>
<accession>A0A397W3E1</accession>
<comment type="caution">
    <text evidence="2">The sequence shown here is derived from an EMBL/GenBank/DDBJ whole genome shotgun (WGS) entry which is preliminary data.</text>
</comment>
<evidence type="ECO:0000313" key="2">
    <source>
        <dbReference type="EMBL" id="RIB28087.1"/>
    </source>
</evidence>
<organism evidence="2 3">
    <name type="scientific">Gigaspora rosea</name>
    <dbReference type="NCBI Taxonomy" id="44941"/>
    <lineage>
        <taxon>Eukaryota</taxon>
        <taxon>Fungi</taxon>
        <taxon>Fungi incertae sedis</taxon>
        <taxon>Mucoromycota</taxon>
        <taxon>Glomeromycotina</taxon>
        <taxon>Glomeromycetes</taxon>
        <taxon>Diversisporales</taxon>
        <taxon>Gigasporaceae</taxon>
        <taxon>Gigaspora</taxon>
    </lineage>
</organism>
<proteinExistence type="predicted"/>
<evidence type="ECO:0000256" key="1">
    <source>
        <dbReference type="SAM" id="MobiDB-lite"/>
    </source>
</evidence>
<reference evidence="2 3" key="1">
    <citation type="submission" date="2018-06" db="EMBL/GenBank/DDBJ databases">
        <title>Comparative genomics reveals the genomic features of Rhizophagus irregularis, R. cerebriforme, R. diaphanum and Gigaspora rosea, and their symbiotic lifestyle signature.</title>
        <authorList>
            <person name="Morin E."/>
            <person name="San Clemente H."/>
            <person name="Chen E.C.H."/>
            <person name="De La Providencia I."/>
            <person name="Hainaut M."/>
            <person name="Kuo A."/>
            <person name="Kohler A."/>
            <person name="Murat C."/>
            <person name="Tang N."/>
            <person name="Roy S."/>
            <person name="Loubradou J."/>
            <person name="Henrissat B."/>
            <person name="Grigoriev I.V."/>
            <person name="Corradi N."/>
            <person name="Roux C."/>
            <person name="Martin F.M."/>
        </authorList>
    </citation>
    <scope>NUCLEOTIDE SEQUENCE [LARGE SCALE GENOMIC DNA]</scope>
    <source>
        <strain evidence="2 3">DAOM 194757</strain>
    </source>
</reference>
<keyword evidence="3" id="KW-1185">Reference proteome</keyword>
<dbReference type="EMBL" id="QKWP01000077">
    <property type="protein sequence ID" value="RIB28087.1"/>
    <property type="molecule type" value="Genomic_DNA"/>
</dbReference>
<protein>
    <submittedName>
        <fullName evidence="2">Uncharacterized protein</fullName>
    </submittedName>
</protein>